<dbReference type="InterPro" id="IPR007219">
    <property type="entry name" value="XnlR_reg_dom"/>
</dbReference>
<dbReference type="GO" id="GO:0005739">
    <property type="term" value="C:mitochondrion"/>
    <property type="evidence" value="ECO:0007669"/>
    <property type="project" value="TreeGrafter"/>
</dbReference>
<accession>A0A7H8R124</accession>
<reference evidence="6" key="1">
    <citation type="submission" date="2020-06" db="EMBL/GenBank/DDBJ databases">
        <title>A chromosome-scale genome assembly of Talaromyces rugulosus W13939.</title>
        <authorList>
            <person name="Wang B."/>
            <person name="Guo L."/>
            <person name="Ye K."/>
            <person name="Wang L."/>
        </authorList>
    </citation>
    <scope>NUCLEOTIDE SEQUENCE [LARGE SCALE GENOMIC DNA]</scope>
    <source>
        <strain evidence="6">W13939</strain>
    </source>
</reference>
<dbReference type="CDD" id="cd05188">
    <property type="entry name" value="MDR"/>
    <property type="match status" value="1"/>
</dbReference>
<dbReference type="InterPro" id="IPR013154">
    <property type="entry name" value="ADH-like_N"/>
</dbReference>
<dbReference type="InterPro" id="IPR051397">
    <property type="entry name" value="Zn-ADH-like_protein"/>
</dbReference>
<dbReference type="OrthoDB" id="5407715at2759"/>
<dbReference type="Proteomes" id="UP000509510">
    <property type="component" value="Chromosome IV"/>
</dbReference>
<dbReference type="Pfam" id="PF00107">
    <property type="entry name" value="ADH_zinc_N"/>
    <property type="match status" value="1"/>
</dbReference>
<evidence type="ECO:0000256" key="1">
    <source>
        <dbReference type="ARBA" id="ARBA00023242"/>
    </source>
</evidence>
<protein>
    <recommendedName>
        <fullName evidence="7">Transcription factor domain-containing protein</fullName>
    </recommendedName>
</protein>
<sequence>MATSRALVLHSRDKPLALETVPRPVAKAGQAVVRILAADIVPYMSQVLDGSRPYPLSLPMTPGNTAIGRVFEVGPDAVKLTVGQLVFCDITIRARDNPNVSILFGIHGGGYPAAQKLMDGEWRNATYAEYTKFPLENLYPLNEDVLFGKLGYTVSDLCLMPVCLVPFGGLSEVDVKPGEVVIVAPATGRYGGAAVAVALAMGATVVAAGRNKNALKALENIHASTGRLKTVTLTEDSSSNTEVFKTAAGKPEGADVYIDFSPPAIKDGSLLVAAVGALRPFGRLAIMGGHSGNINVPYLDIMFKSIRIQGRFMYSPQHVLQLIHMTESGLLKFGSKLGIKETQEFGLELVEDALQAAGKLKIVLETRSSQTALPGFVSTARRENASATKRYLHVLDVTDLRLMLRCEYESADLMADDGLHPSVISLNSVNWAAWVRSFYLSMHNKPEDFVSVYFATVHKWLPIINEGRFRGRLEWRSYNYDTDHLLLLTSLYLIVRRPDELPQPPLMMDDPVYQVVRHFYFHVFADIASSPSIQLIQSGLLLATYEYGHGMVDSASSTLFPCLSASMTLGLHQKKAPLDMNIAWKSAMEDESTLVWWAIVITDRIICASYISKPRLPVTIIIDEANFLSDLGNTKNPKDDRLSWDHDSYAATNFYRQVQSSVLLGHVLYLINSSDPFSEESQSRFRVLDSQLLRAIQVTLQTETAGKLNSVSEALSLNRSAFLLLHRWQYDHSKRINNDTMLLQSTMAIESIITITIQTVRDFIPRIQAGWFKSHHPQGVQSVFLATIAWLHMGSYDNTCVEDLKEMMKIQSRRWNIAGMDCARYILRE</sequence>
<dbReference type="Pfam" id="PF08240">
    <property type="entry name" value="ADH_N"/>
    <property type="match status" value="1"/>
</dbReference>
<dbReference type="InterPro" id="IPR011032">
    <property type="entry name" value="GroES-like_sf"/>
</dbReference>
<proteinExistence type="predicted"/>
<dbReference type="GO" id="GO:0016491">
    <property type="term" value="F:oxidoreductase activity"/>
    <property type="evidence" value="ECO:0007669"/>
    <property type="project" value="TreeGrafter"/>
</dbReference>
<dbReference type="InterPro" id="IPR036291">
    <property type="entry name" value="NAD(P)-bd_dom_sf"/>
</dbReference>
<dbReference type="KEGG" id="trg:TRUGW13939_07214"/>
<evidence type="ECO:0000313" key="5">
    <source>
        <dbReference type="EMBL" id="QKX60072.1"/>
    </source>
</evidence>
<keyword evidence="1" id="KW-0539">Nucleus</keyword>
<evidence type="ECO:0000259" key="2">
    <source>
        <dbReference type="Pfam" id="PF00107"/>
    </source>
</evidence>
<dbReference type="SUPFAM" id="SSF50129">
    <property type="entry name" value="GroES-like"/>
    <property type="match status" value="1"/>
</dbReference>
<dbReference type="GO" id="GO:0008270">
    <property type="term" value="F:zinc ion binding"/>
    <property type="evidence" value="ECO:0007669"/>
    <property type="project" value="InterPro"/>
</dbReference>
<dbReference type="GO" id="GO:0003677">
    <property type="term" value="F:DNA binding"/>
    <property type="evidence" value="ECO:0007669"/>
    <property type="project" value="InterPro"/>
</dbReference>
<dbReference type="CDD" id="cd12148">
    <property type="entry name" value="fungal_TF_MHR"/>
    <property type="match status" value="1"/>
</dbReference>
<evidence type="ECO:0008006" key="7">
    <source>
        <dbReference type="Google" id="ProtNLM"/>
    </source>
</evidence>
<dbReference type="RefSeq" id="XP_035346249.1">
    <property type="nucleotide sequence ID" value="XM_035490356.1"/>
</dbReference>
<organism evidence="5 6">
    <name type="scientific">Talaromyces rugulosus</name>
    <name type="common">Penicillium rugulosum</name>
    <dbReference type="NCBI Taxonomy" id="121627"/>
    <lineage>
        <taxon>Eukaryota</taxon>
        <taxon>Fungi</taxon>
        <taxon>Dikarya</taxon>
        <taxon>Ascomycota</taxon>
        <taxon>Pezizomycotina</taxon>
        <taxon>Eurotiomycetes</taxon>
        <taxon>Eurotiomycetidae</taxon>
        <taxon>Eurotiales</taxon>
        <taxon>Trichocomaceae</taxon>
        <taxon>Talaromyces</taxon>
        <taxon>Talaromyces sect. Islandici</taxon>
    </lineage>
</organism>
<gene>
    <name evidence="5" type="ORF">TRUGW13939_07214</name>
</gene>
<dbReference type="Gene3D" id="3.40.50.720">
    <property type="entry name" value="NAD(P)-binding Rossmann-like Domain"/>
    <property type="match status" value="1"/>
</dbReference>
<dbReference type="EMBL" id="CP055901">
    <property type="protein sequence ID" value="QKX60072.1"/>
    <property type="molecule type" value="Genomic_DNA"/>
</dbReference>
<evidence type="ECO:0000313" key="6">
    <source>
        <dbReference type="Proteomes" id="UP000509510"/>
    </source>
</evidence>
<dbReference type="Gene3D" id="3.90.180.10">
    <property type="entry name" value="Medium-chain alcohol dehydrogenases, catalytic domain"/>
    <property type="match status" value="1"/>
</dbReference>
<evidence type="ECO:0000259" key="4">
    <source>
        <dbReference type="Pfam" id="PF08240"/>
    </source>
</evidence>
<feature type="domain" description="Alcohol dehydrogenase-like N-terminal" evidence="4">
    <location>
        <begin position="28"/>
        <end position="142"/>
    </location>
</feature>
<feature type="domain" description="Alcohol dehydrogenase-like C-terminal" evidence="2">
    <location>
        <begin position="191"/>
        <end position="325"/>
    </location>
</feature>
<keyword evidence="6" id="KW-1185">Reference proteome</keyword>
<dbReference type="InterPro" id="IPR013149">
    <property type="entry name" value="ADH-like_C"/>
</dbReference>
<dbReference type="Pfam" id="PF04082">
    <property type="entry name" value="Fungal_trans"/>
    <property type="match status" value="1"/>
</dbReference>
<dbReference type="SUPFAM" id="SSF51735">
    <property type="entry name" value="NAD(P)-binding Rossmann-fold domains"/>
    <property type="match status" value="1"/>
</dbReference>
<dbReference type="PANTHER" id="PTHR43677">
    <property type="entry name" value="SHORT-CHAIN DEHYDROGENASE/REDUCTASE"/>
    <property type="match status" value="1"/>
</dbReference>
<dbReference type="GeneID" id="55994707"/>
<dbReference type="PANTHER" id="PTHR43677:SF4">
    <property type="entry name" value="QUINONE OXIDOREDUCTASE-LIKE PROTEIN 2"/>
    <property type="match status" value="1"/>
</dbReference>
<dbReference type="AlphaFoldDB" id="A0A7H8R124"/>
<feature type="domain" description="Xylanolytic transcriptional activator regulatory" evidence="3">
    <location>
        <begin position="451"/>
        <end position="680"/>
    </location>
</feature>
<dbReference type="GO" id="GO:0006351">
    <property type="term" value="P:DNA-templated transcription"/>
    <property type="evidence" value="ECO:0007669"/>
    <property type="project" value="InterPro"/>
</dbReference>
<evidence type="ECO:0000259" key="3">
    <source>
        <dbReference type="Pfam" id="PF04082"/>
    </source>
</evidence>
<name>A0A7H8R124_TALRU</name>